<dbReference type="Proteomes" id="UP001319870">
    <property type="component" value="Unassembled WGS sequence"/>
</dbReference>
<evidence type="ECO:0000313" key="3">
    <source>
        <dbReference type="Proteomes" id="UP001319870"/>
    </source>
</evidence>
<evidence type="ECO:0008006" key="4">
    <source>
        <dbReference type="Google" id="ProtNLM"/>
    </source>
</evidence>
<proteinExistence type="predicted"/>
<reference evidence="2 3" key="1">
    <citation type="submission" date="2021-09" db="EMBL/GenBank/DDBJ databases">
        <title>Isoptericola luteus sp. nov., a novel bacterium isolated from Harbin, the capital city of Heilongjiang province.</title>
        <authorList>
            <person name="Li J."/>
        </authorList>
    </citation>
    <scope>NUCLEOTIDE SEQUENCE [LARGE SCALE GENOMIC DNA]</scope>
    <source>
        <strain evidence="2 3">NEAU-Y5</strain>
    </source>
</reference>
<accession>A0ABS7ZIQ9</accession>
<protein>
    <recommendedName>
        <fullName evidence="4">Transposase</fullName>
    </recommendedName>
</protein>
<feature type="region of interest" description="Disordered" evidence="1">
    <location>
        <begin position="65"/>
        <end position="87"/>
    </location>
</feature>
<dbReference type="EMBL" id="JAIXCQ010000014">
    <property type="protein sequence ID" value="MCA5894914.1"/>
    <property type="molecule type" value="Genomic_DNA"/>
</dbReference>
<sequence length="87" mass="9207">MKTAGQNPSAGITGTAQRTVSKGGYVGVLASKFYAGYKRHGEHVNITWDAATVTITDQAGTTIATYPKPTQRRGWHGPNEAQASTKS</sequence>
<keyword evidence="3" id="KW-1185">Reference proteome</keyword>
<evidence type="ECO:0000256" key="1">
    <source>
        <dbReference type="SAM" id="MobiDB-lite"/>
    </source>
</evidence>
<evidence type="ECO:0000313" key="2">
    <source>
        <dbReference type="EMBL" id="MCA5894914.1"/>
    </source>
</evidence>
<gene>
    <name evidence="2" type="ORF">LEP48_16385</name>
</gene>
<comment type="caution">
    <text evidence="2">The sequence shown here is derived from an EMBL/GenBank/DDBJ whole genome shotgun (WGS) entry which is preliminary data.</text>
</comment>
<dbReference type="RefSeq" id="WP_225566645.1">
    <property type="nucleotide sequence ID" value="NZ_JAIXCQ010000014.1"/>
</dbReference>
<name>A0ABS7ZIQ9_9MICO</name>
<organism evidence="2 3">
    <name type="scientific">Isoptericola luteus</name>
    <dbReference type="NCBI Taxonomy" id="2879484"/>
    <lineage>
        <taxon>Bacteria</taxon>
        <taxon>Bacillati</taxon>
        <taxon>Actinomycetota</taxon>
        <taxon>Actinomycetes</taxon>
        <taxon>Micrococcales</taxon>
        <taxon>Promicromonosporaceae</taxon>
        <taxon>Isoptericola</taxon>
    </lineage>
</organism>